<evidence type="ECO:0000256" key="2">
    <source>
        <dbReference type="ARBA" id="ARBA00004191"/>
    </source>
</evidence>
<dbReference type="GeneID" id="36553211"/>
<dbReference type="OrthoDB" id="269227at2759"/>
<evidence type="ECO:0000256" key="11">
    <source>
        <dbReference type="ARBA" id="ARBA00049435"/>
    </source>
</evidence>
<dbReference type="PIRSF" id="PIRSF000137">
    <property type="entry name" value="Alcohol_oxidase"/>
    <property type="match status" value="1"/>
</dbReference>
<keyword evidence="8" id="KW-0285">Flavoprotein</keyword>
<feature type="signal peptide" evidence="14">
    <location>
        <begin position="1"/>
        <end position="15"/>
    </location>
</feature>
<evidence type="ECO:0000256" key="13">
    <source>
        <dbReference type="PIRSR" id="PIRSR000137-1"/>
    </source>
</evidence>
<accession>A0A2I2GKC0</accession>
<evidence type="ECO:0000259" key="16">
    <source>
        <dbReference type="Pfam" id="PF05199"/>
    </source>
</evidence>
<dbReference type="InterPro" id="IPR027424">
    <property type="entry name" value="Glucose_Oxidase_domain_2"/>
</dbReference>
<keyword evidence="7" id="KW-0272">Extracellular matrix</keyword>
<dbReference type="AlphaFoldDB" id="A0A2I2GKC0"/>
<dbReference type="GO" id="GO:0046562">
    <property type="term" value="F:beta-D-glucose oxidase activity"/>
    <property type="evidence" value="ECO:0007669"/>
    <property type="project" value="UniProtKB-EC"/>
</dbReference>
<keyword evidence="10" id="KW-0560">Oxidoreductase</keyword>
<evidence type="ECO:0000313" key="17">
    <source>
        <dbReference type="EMBL" id="PLB53324.1"/>
    </source>
</evidence>
<dbReference type="Pfam" id="PF05199">
    <property type="entry name" value="GMC_oxred_C"/>
    <property type="match status" value="1"/>
</dbReference>
<evidence type="ECO:0000256" key="3">
    <source>
        <dbReference type="ARBA" id="ARBA00004498"/>
    </source>
</evidence>
<dbReference type="PANTHER" id="PTHR11552:SF201">
    <property type="entry name" value="GLUCOSE-METHANOL-CHOLINE OXIDOREDUCTASE N-TERMINAL DOMAIN-CONTAINING PROTEIN"/>
    <property type="match status" value="1"/>
</dbReference>
<dbReference type="VEuPathDB" id="FungiDB:P170DRAFT_379979"/>
<organism evidence="17 18">
    <name type="scientific">Aspergillus steynii IBT 23096</name>
    <dbReference type="NCBI Taxonomy" id="1392250"/>
    <lineage>
        <taxon>Eukaryota</taxon>
        <taxon>Fungi</taxon>
        <taxon>Dikarya</taxon>
        <taxon>Ascomycota</taxon>
        <taxon>Pezizomycotina</taxon>
        <taxon>Eurotiomycetes</taxon>
        <taxon>Eurotiomycetidae</taxon>
        <taxon>Eurotiales</taxon>
        <taxon>Aspergillaceae</taxon>
        <taxon>Aspergillus</taxon>
        <taxon>Aspergillus subgen. Circumdati</taxon>
    </lineage>
</organism>
<feature type="active site" description="Proton donor" evidence="13">
    <location>
        <position position="366"/>
    </location>
</feature>
<gene>
    <name evidence="17" type="ORF">P170DRAFT_379979</name>
</gene>
<comment type="catalytic activity">
    <reaction evidence="11">
        <text>beta-D-glucose + O2 = D-glucono-1,5-lactone + H2O2</text>
        <dbReference type="Rhea" id="RHEA:11428"/>
        <dbReference type="ChEBI" id="CHEBI:15379"/>
        <dbReference type="ChEBI" id="CHEBI:15903"/>
        <dbReference type="ChEBI" id="CHEBI:16217"/>
        <dbReference type="ChEBI" id="CHEBI:16240"/>
        <dbReference type="EC" id="1.1.3.4"/>
    </reaction>
    <physiologicalReaction direction="left-to-right" evidence="11">
        <dbReference type="Rhea" id="RHEA:11429"/>
    </physiologicalReaction>
</comment>
<dbReference type="SUPFAM" id="SSF51905">
    <property type="entry name" value="FAD/NAD(P)-binding domain"/>
    <property type="match status" value="2"/>
</dbReference>
<dbReference type="InterPro" id="IPR007867">
    <property type="entry name" value="GMC_OxRtase_C"/>
</dbReference>
<name>A0A2I2GKC0_9EURO</name>
<evidence type="ECO:0000259" key="15">
    <source>
        <dbReference type="Pfam" id="PF00732"/>
    </source>
</evidence>
<evidence type="ECO:0000256" key="4">
    <source>
        <dbReference type="ARBA" id="ARBA00010790"/>
    </source>
</evidence>
<comment type="cofactor">
    <cofactor evidence="1">
        <name>FAD</name>
        <dbReference type="ChEBI" id="CHEBI:57692"/>
    </cofactor>
</comment>
<dbReference type="SUPFAM" id="SSF54373">
    <property type="entry name" value="FAD-linked reductases, C-terminal domain"/>
    <property type="match status" value="1"/>
</dbReference>
<dbReference type="InterPro" id="IPR000172">
    <property type="entry name" value="GMC_OxRdtase_N"/>
</dbReference>
<dbReference type="GO" id="GO:0050660">
    <property type="term" value="F:flavin adenine dinucleotide binding"/>
    <property type="evidence" value="ECO:0007669"/>
    <property type="project" value="InterPro"/>
</dbReference>
<evidence type="ECO:0000256" key="1">
    <source>
        <dbReference type="ARBA" id="ARBA00001974"/>
    </source>
</evidence>
<dbReference type="InterPro" id="IPR036188">
    <property type="entry name" value="FAD/NAD-bd_sf"/>
</dbReference>
<dbReference type="Gene3D" id="3.50.50.60">
    <property type="entry name" value="FAD/NAD(P)-binding domain"/>
    <property type="match status" value="2"/>
</dbReference>
<evidence type="ECO:0000256" key="10">
    <source>
        <dbReference type="ARBA" id="ARBA00023002"/>
    </source>
</evidence>
<keyword evidence="18" id="KW-1185">Reference proteome</keyword>
<keyword evidence="9" id="KW-0274">FAD</keyword>
<evidence type="ECO:0000256" key="6">
    <source>
        <dbReference type="ARBA" id="ARBA00022512"/>
    </source>
</evidence>
<dbReference type="STRING" id="1392250.A0A2I2GKC0"/>
<keyword evidence="7" id="KW-0964">Secreted</keyword>
<dbReference type="InterPro" id="IPR012132">
    <property type="entry name" value="GMC_OxRdtase"/>
</dbReference>
<feature type="domain" description="Glucose-methanol-choline oxidoreductase C-terminal" evidence="16">
    <location>
        <begin position="280"/>
        <end position="418"/>
    </location>
</feature>
<evidence type="ECO:0000256" key="8">
    <source>
        <dbReference type="ARBA" id="ARBA00022630"/>
    </source>
</evidence>
<comment type="similarity">
    <text evidence="4">Belongs to the GMC oxidoreductase family.</text>
</comment>
<comment type="subcellular location">
    <subcellularLocation>
        <location evidence="2">Secreted</location>
        <location evidence="2">Cell wall</location>
    </subcellularLocation>
    <subcellularLocation>
        <location evidence="3">Secreted</location>
        <location evidence="3">Extracellular space</location>
        <location evidence="3">Extracellular matrix</location>
    </subcellularLocation>
</comment>
<protein>
    <recommendedName>
        <fullName evidence="12">glucose oxidase</fullName>
        <ecNumber evidence="12">1.1.3.4</ecNumber>
    </recommendedName>
</protein>
<feature type="chain" id="PRO_5014160030" description="glucose oxidase" evidence="14">
    <location>
        <begin position="16"/>
        <end position="439"/>
    </location>
</feature>
<evidence type="ECO:0000256" key="7">
    <source>
        <dbReference type="ARBA" id="ARBA00022530"/>
    </source>
</evidence>
<feature type="active site" description="Proton acceptor" evidence="13">
    <location>
        <position position="409"/>
    </location>
</feature>
<dbReference type="EC" id="1.1.3.4" evidence="12"/>
<dbReference type="Proteomes" id="UP000234275">
    <property type="component" value="Unassembled WGS sequence"/>
</dbReference>
<evidence type="ECO:0000256" key="5">
    <source>
        <dbReference type="ARBA" id="ARBA00011738"/>
    </source>
</evidence>
<evidence type="ECO:0000256" key="14">
    <source>
        <dbReference type="SAM" id="SignalP"/>
    </source>
</evidence>
<proteinExistence type="inferred from homology"/>
<feature type="domain" description="Glucose-methanol-choline oxidoreductase N-terminal" evidence="15">
    <location>
        <begin position="48"/>
        <end position="179"/>
    </location>
</feature>
<comment type="subunit">
    <text evidence="5">Homodimer.</text>
</comment>
<dbReference type="PANTHER" id="PTHR11552">
    <property type="entry name" value="GLUCOSE-METHANOL-CHOLINE GMC OXIDOREDUCTASE"/>
    <property type="match status" value="1"/>
</dbReference>
<evidence type="ECO:0000256" key="12">
    <source>
        <dbReference type="ARBA" id="ARBA00049722"/>
    </source>
</evidence>
<dbReference type="Pfam" id="PF00732">
    <property type="entry name" value="GMC_oxred_N"/>
    <property type="match status" value="1"/>
</dbReference>
<dbReference type="RefSeq" id="XP_024708626.1">
    <property type="nucleotide sequence ID" value="XM_024845512.1"/>
</dbReference>
<keyword evidence="14" id="KW-0732">Signal</keyword>
<keyword evidence="6" id="KW-0134">Cell wall</keyword>
<reference evidence="17 18" key="1">
    <citation type="submission" date="2016-12" db="EMBL/GenBank/DDBJ databases">
        <title>The genomes of Aspergillus section Nigri reveals drivers in fungal speciation.</title>
        <authorList>
            <consortium name="DOE Joint Genome Institute"/>
            <person name="Vesth T.C."/>
            <person name="Nybo J."/>
            <person name="Theobald S."/>
            <person name="Brandl J."/>
            <person name="Frisvad J.C."/>
            <person name="Nielsen K.F."/>
            <person name="Lyhne E.K."/>
            <person name="Kogle M.E."/>
            <person name="Kuo A."/>
            <person name="Riley R."/>
            <person name="Clum A."/>
            <person name="Nolan M."/>
            <person name="Lipzen A."/>
            <person name="Salamov A."/>
            <person name="Henrissat B."/>
            <person name="Wiebenga A."/>
            <person name="De Vries R.P."/>
            <person name="Grigoriev I.V."/>
            <person name="Mortensen U.H."/>
            <person name="Andersen M.R."/>
            <person name="Baker S.E."/>
        </authorList>
    </citation>
    <scope>NUCLEOTIDE SEQUENCE [LARGE SCALE GENOMIC DNA]</scope>
    <source>
        <strain evidence="17 18">IBT 23096</strain>
    </source>
</reference>
<dbReference type="EMBL" id="MSFO01000002">
    <property type="protein sequence ID" value="PLB53324.1"/>
    <property type="molecule type" value="Genomic_DNA"/>
</dbReference>
<dbReference type="Gene3D" id="3.30.560.10">
    <property type="entry name" value="Glucose Oxidase, domain 3"/>
    <property type="match status" value="1"/>
</dbReference>
<evidence type="ECO:0000313" key="18">
    <source>
        <dbReference type="Proteomes" id="UP000234275"/>
    </source>
</evidence>
<comment type="caution">
    <text evidence="17">The sequence shown here is derived from an EMBL/GenBank/DDBJ whole genome shotgun (WGS) entry which is preliminary data.</text>
</comment>
<evidence type="ECO:0000256" key="9">
    <source>
        <dbReference type="ARBA" id="ARBA00022827"/>
    </source>
</evidence>
<sequence>MFPILAFIIISLATAIQNGYDYIIMGGGTGGLVVANRLSEDPNVSVPWNRDPNGGRVRGFTVHPATIEAGEYVRSDAARAYYWPVLFRMNLHVMCNTTGDRIIWEEREGDDLVAVGVEVRDENGSRVIHVKREVILAAGVFRSPVILQLLGVGNRRILEKHGITTRIDLPTVGENLQEQINNSMAVSTHEKISGSRSTAYVSASDIFGEEVGGIANSLAAKLPQYARQAAKANGDTNTTNLECLFNIQYDLIFNKSVPIAEFRVNPGNKAKTAGYWGLLPFSRGNVHIASADPTERPIINPNYGVVDFDIEFQVAMAKFVRQMFHSRPLNGLVASESHPGYDRIPEESPDDIWREWIRNEYLTNYHPIGTLAMMPRSMGGVVDHRLKVYGTRNVRVVDASIHPIQLCGHPTSSIYAIGEMVSDFIKAEWVKERADCRDE</sequence>
<dbReference type="Gene3D" id="4.10.450.10">
    <property type="entry name" value="Glucose Oxidase, domain 2"/>
    <property type="match status" value="1"/>
</dbReference>